<keyword evidence="3" id="KW-0520">NAD</keyword>
<dbReference type="GO" id="GO:0008270">
    <property type="term" value="F:zinc ion binding"/>
    <property type="evidence" value="ECO:0007669"/>
    <property type="project" value="TreeGrafter"/>
</dbReference>
<feature type="domain" description="Alcohol dehydrogenase-like N-terminal" evidence="4">
    <location>
        <begin position="2"/>
        <end position="97"/>
    </location>
</feature>
<protein>
    <submittedName>
        <fullName evidence="5">Alcohol dehydrogenase</fullName>
        <ecNumber evidence="5">1.1.1.1</ecNumber>
    </submittedName>
</protein>
<dbReference type="EC" id="1.1.1.1" evidence="5"/>
<dbReference type="PANTHER" id="PTHR43880">
    <property type="entry name" value="ALCOHOL DEHYDROGENASE"/>
    <property type="match status" value="1"/>
</dbReference>
<dbReference type="PANTHER" id="PTHR43880:SF12">
    <property type="entry name" value="ALCOHOL DEHYDROGENASE CLASS-3"/>
    <property type="match status" value="1"/>
</dbReference>
<dbReference type="SUPFAM" id="SSF50129">
    <property type="entry name" value="GroES-like"/>
    <property type="match status" value="1"/>
</dbReference>
<dbReference type="Gene3D" id="3.90.180.10">
    <property type="entry name" value="Medium-chain alcohol dehydrogenases, catalytic domain"/>
    <property type="match status" value="1"/>
</dbReference>
<dbReference type="EMBL" id="CP025188">
    <property type="protein sequence ID" value="AWV20483.1"/>
    <property type="molecule type" value="Genomic_DNA"/>
</dbReference>
<name>A0A4Y1MS80_9PROT</name>
<reference evidence="5" key="1">
    <citation type="submission" date="2017-12" db="EMBL/GenBank/DDBJ databases">
        <authorList>
            <person name="Martens C."/>
            <person name="Dahlstrom E."/>
            <person name="Barbian K."/>
            <person name="Sykora L."/>
            <person name="Ricklefs S."/>
            <person name="Bruno D."/>
            <person name="Anzick I."/>
            <person name="Myles I."/>
            <person name="Datta S.K."/>
        </authorList>
    </citation>
    <scope>NUCLEOTIDE SEQUENCE</scope>
    <source>
        <strain evidence="5">AD2</strain>
        <plasmid evidence="5">p1-AD2</plasmid>
    </source>
</reference>
<dbReference type="GO" id="GO:0005829">
    <property type="term" value="C:cytosol"/>
    <property type="evidence" value="ECO:0007669"/>
    <property type="project" value="TreeGrafter"/>
</dbReference>
<dbReference type="RefSeq" id="WP_314215995.1">
    <property type="nucleotide sequence ID" value="NZ_JAVVDP010000025.1"/>
</dbReference>
<evidence type="ECO:0000256" key="1">
    <source>
        <dbReference type="ARBA" id="ARBA00022723"/>
    </source>
</evidence>
<evidence type="ECO:0000256" key="2">
    <source>
        <dbReference type="ARBA" id="ARBA00022833"/>
    </source>
</evidence>
<dbReference type="InterPro" id="IPR013154">
    <property type="entry name" value="ADH-like_N"/>
</dbReference>
<geneLocation type="plasmid" evidence="5">
    <name>p1-AD2</name>
</geneLocation>
<keyword evidence="2" id="KW-0862">Zinc</keyword>
<keyword evidence="1" id="KW-0479">Metal-binding</keyword>
<accession>A0A4Y1MS80</accession>
<proteinExistence type="predicted"/>
<sequence>MIGHEGAGIVREVEPEVQDLRPGDHVVFVFAGSCGHCRYCNRGRPNICEVTPPSRAAGTLLSGAVRMRWNGKRLHHFLGVSLFAQYSVVHRRSLVRIDPRCRWRMPR</sequence>
<keyword evidence="5" id="KW-0614">Plasmid</keyword>
<dbReference type="Pfam" id="PF08240">
    <property type="entry name" value="ADH_N"/>
    <property type="match status" value="1"/>
</dbReference>
<dbReference type="GO" id="GO:0004022">
    <property type="term" value="F:alcohol dehydrogenase (NAD+) activity"/>
    <property type="evidence" value="ECO:0007669"/>
    <property type="project" value="UniProtKB-EC"/>
</dbReference>
<dbReference type="InterPro" id="IPR011032">
    <property type="entry name" value="GroES-like_sf"/>
</dbReference>
<gene>
    <name evidence="5" type="ORF">RADP37_05516</name>
</gene>
<dbReference type="GO" id="GO:0046294">
    <property type="term" value="P:formaldehyde catabolic process"/>
    <property type="evidence" value="ECO:0007669"/>
    <property type="project" value="TreeGrafter"/>
</dbReference>
<dbReference type="AlphaFoldDB" id="A0A4Y1MS80"/>
<evidence type="ECO:0000313" key="5">
    <source>
        <dbReference type="EMBL" id="AWV20483.1"/>
    </source>
</evidence>
<organism evidence="5">
    <name type="scientific">Roseomonas mucosa</name>
    <dbReference type="NCBI Taxonomy" id="207340"/>
    <lineage>
        <taxon>Bacteria</taxon>
        <taxon>Pseudomonadati</taxon>
        <taxon>Pseudomonadota</taxon>
        <taxon>Alphaproteobacteria</taxon>
        <taxon>Acetobacterales</taxon>
        <taxon>Roseomonadaceae</taxon>
        <taxon>Roseomonas</taxon>
    </lineage>
</organism>
<dbReference type="GO" id="GO:0051903">
    <property type="term" value="F:S-(hydroxymethyl)glutathione dehydrogenase [NAD(P)+] activity"/>
    <property type="evidence" value="ECO:0007669"/>
    <property type="project" value="TreeGrafter"/>
</dbReference>
<evidence type="ECO:0000259" key="4">
    <source>
        <dbReference type="Pfam" id="PF08240"/>
    </source>
</evidence>
<evidence type="ECO:0000256" key="3">
    <source>
        <dbReference type="ARBA" id="ARBA00023027"/>
    </source>
</evidence>
<keyword evidence="5" id="KW-0560">Oxidoreductase</keyword>